<accession>A0A5S9MDE0</accession>
<sequence length="77" mass="9225">MDQFVHHQLLFVHYVGETSKELEEDMVQTALLQLEEKQESESSLEFLAVSIVDELLDIYNDYKILYEFFKKIQNIRI</sequence>
<gene>
    <name evidence="1" type="ORF">BsIDN1_37520</name>
</gene>
<proteinExistence type="predicted"/>
<evidence type="ECO:0000313" key="2">
    <source>
        <dbReference type="Proteomes" id="UP000464658"/>
    </source>
</evidence>
<dbReference type="Proteomes" id="UP000464658">
    <property type="component" value="Chromosome"/>
</dbReference>
<name>A0A5S9MDE0_BACIA</name>
<reference evidence="1 2" key="1">
    <citation type="submission" date="2019-12" db="EMBL/GenBank/DDBJ databases">
        <title>Full genome sequence of a Bacillus safensis strain isolated from commercially available natto in Indonesia.</title>
        <authorList>
            <person name="Yoshida M."/>
            <person name="Uomi M."/>
            <person name="Waturangi D."/>
            <person name="Ekaputri J.J."/>
            <person name="Setiamarga D.H.E."/>
        </authorList>
    </citation>
    <scope>NUCLEOTIDE SEQUENCE [LARGE SCALE GENOMIC DNA]</scope>
    <source>
        <strain evidence="1 2">IDN1</strain>
    </source>
</reference>
<dbReference type="EMBL" id="AP021906">
    <property type="protein sequence ID" value="BBP90134.1"/>
    <property type="molecule type" value="Genomic_DNA"/>
</dbReference>
<dbReference type="AlphaFoldDB" id="A0A5S9MDE0"/>
<evidence type="ECO:0000313" key="1">
    <source>
        <dbReference type="EMBL" id="BBP90134.1"/>
    </source>
</evidence>
<organism evidence="1 2">
    <name type="scientific">Bacillus safensis</name>
    <dbReference type="NCBI Taxonomy" id="561879"/>
    <lineage>
        <taxon>Bacteria</taxon>
        <taxon>Bacillati</taxon>
        <taxon>Bacillota</taxon>
        <taxon>Bacilli</taxon>
        <taxon>Bacillales</taxon>
        <taxon>Bacillaceae</taxon>
        <taxon>Bacillus</taxon>
    </lineage>
</organism>
<protein>
    <submittedName>
        <fullName evidence="1">Uncharacterized protein</fullName>
    </submittedName>
</protein>